<dbReference type="RefSeq" id="WP_079636335.1">
    <property type="nucleotide sequence ID" value="NZ_FVGW01000022.1"/>
</dbReference>
<reference evidence="1 2" key="1">
    <citation type="submission" date="2016-11" db="EMBL/GenBank/DDBJ databases">
        <authorList>
            <consortium name="Pathogen Informatics"/>
        </authorList>
    </citation>
    <scope>NUCLEOTIDE SEQUENCE [LARGE SCALE GENOMIC DNA]</scope>
    <source>
        <strain evidence="1 2">911</strain>
    </source>
</reference>
<organism evidence="1 2">
    <name type="scientific">Mycobacteroides abscessus subsp. massiliense</name>
    <dbReference type="NCBI Taxonomy" id="1962118"/>
    <lineage>
        <taxon>Bacteria</taxon>
        <taxon>Bacillati</taxon>
        <taxon>Actinomycetota</taxon>
        <taxon>Actinomycetes</taxon>
        <taxon>Mycobacteriales</taxon>
        <taxon>Mycobacteriaceae</taxon>
        <taxon>Mycobacteroides</taxon>
        <taxon>Mycobacteroides abscessus</taxon>
    </lineage>
</organism>
<dbReference type="AlphaFoldDB" id="A0A1T8V8T4"/>
<dbReference type="Proteomes" id="UP000190074">
    <property type="component" value="Unassembled WGS sequence"/>
</dbReference>
<gene>
    <name evidence="1" type="ORF">SAMEA2259716_05756</name>
</gene>
<evidence type="ECO:0000313" key="2">
    <source>
        <dbReference type="Proteomes" id="UP000190074"/>
    </source>
</evidence>
<evidence type="ECO:0000313" key="1">
    <source>
        <dbReference type="EMBL" id="SKN01258.1"/>
    </source>
</evidence>
<proteinExistence type="predicted"/>
<dbReference type="EMBL" id="FVGW01000022">
    <property type="protein sequence ID" value="SKN01258.1"/>
    <property type="molecule type" value="Genomic_DNA"/>
</dbReference>
<protein>
    <submittedName>
        <fullName evidence="1">Uncharacterized protein</fullName>
    </submittedName>
</protein>
<sequence>MNLTKLFGFRARVPESRNVLQLNKTIDKVGAVMDAFTATASGAGFDLGPDADAIELALVDFFTDRDTRGESGAALRALEAGW</sequence>
<name>A0A1T8V8T4_9MYCO</name>
<accession>A0A1T8V8T4</accession>